<dbReference type="EMBL" id="VSSQ01005597">
    <property type="protein sequence ID" value="MPM29751.1"/>
    <property type="molecule type" value="Genomic_DNA"/>
</dbReference>
<proteinExistence type="predicted"/>
<comment type="caution">
    <text evidence="1">The sequence shown here is derived from an EMBL/GenBank/DDBJ whole genome shotgun (WGS) entry which is preliminary data.</text>
</comment>
<dbReference type="AlphaFoldDB" id="A0A644YPF7"/>
<evidence type="ECO:0000313" key="1">
    <source>
        <dbReference type="EMBL" id="MPM29751.1"/>
    </source>
</evidence>
<protein>
    <submittedName>
        <fullName evidence="1">Uncharacterized protein</fullName>
    </submittedName>
</protein>
<name>A0A644YPF7_9ZZZZ</name>
<gene>
    <name evidence="1" type="ORF">SDC9_76292</name>
</gene>
<sequence length="87" mass="9487">MRPRQLADGLKLLQITADGLLAALQKLAQRGNQDASVFGQLLLDHCLAVNFQHTGLSPCVSNIISIFKGHLIARTEINRLRISAQAL</sequence>
<reference evidence="1" key="1">
    <citation type="submission" date="2019-08" db="EMBL/GenBank/DDBJ databases">
        <authorList>
            <person name="Kucharzyk K."/>
            <person name="Murdoch R.W."/>
            <person name="Higgins S."/>
            <person name="Loffler F."/>
        </authorList>
    </citation>
    <scope>NUCLEOTIDE SEQUENCE</scope>
</reference>
<organism evidence="1">
    <name type="scientific">bioreactor metagenome</name>
    <dbReference type="NCBI Taxonomy" id="1076179"/>
    <lineage>
        <taxon>unclassified sequences</taxon>
        <taxon>metagenomes</taxon>
        <taxon>ecological metagenomes</taxon>
    </lineage>
</organism>
<accession>A0A644YPF7</accession>